<feature type="coiled-coil region" evidence="2">
    <location>
        <begin position="81"/>
        <end position="108"/>
    </location>
</feature>
<protein>
    <submittedName>
        <fullName evidence="4">DNA-binding transcriptional MerR regulator</fullName>
    </submittedName>
</protein>
<accession>A0A7Z0D7E2</accession>
<evidence type="ECO:0000313" key="5">
    <source>
        <dbReference type="Proteomes" id="UP000527616"/>
    </source>
</evidence>
<dbReference type="InterPro" id="IPR000551">
    <property type="entry name" value="MerR-type_HTH_dom"/>
</dbReference>
<reference evidence="4 5" key="1">
    <citation type="submission" date="2020-07" db="EMBL/GenBank/DDBJ databases">
        <title>Sequencing the genomes of 1000 actinobacteria strains.</title>
        <authorList>
            <person name="Klenk H.-P."/>
        </authorList>
    </citation>
    <scope>NUCLEOTIDE SEQUENCE [LARGE SCALE GENOMIC DNA]</scope>
    <source>
        <strain evidence="4 5">DSM 103164</strain>
    </source>
</reference>
<evidence type="ECO:0000256" key="1">
    <source>
        <dbReference type="ARBA" id="ARBA00023125"/>
    </source>
</evidence>
<dbReference type="Gene3D" id="1.10.1660.10">
    <property type="match status" value="1"/>
</dbReference>
<comment type="caution">
    <text evidence="4">The sequence shown here is derived from an EMBL/GenBank/DDBJ whole genome shotgun (WGS) entry which is preliminary data.</text>
</comment>
<evidence type="ECO:0000313" key="4">
    <source>
        <dbReference type="EMBL" id="NYI70126.1"/>
    </source>
</evidence>
<dbReference type="EMBL" id="JACBZS010000001">
    <property type="protein sequence ID" value="NYI70126.1"/>
    <property type="molecule type" value="Genomic_DNA"/>
</dbReference>
<name>A0A7Z0D7E2_9ACTN</name>
<dbReference type="InterPro" id="IPR009061">
    <property type="entry name" value="DNA-bd_dom_put_sf"/>
</dbReference>
<dbReference type="SMART" id="SM00422">
    <property type="entry name" value="HTH_MERR"/>
    <property type="match status" value="1"/>
</dbReference>
<dbReference type="GO" id="GO:0003700">
    <property type="term" value="F:DNA-binding transcription factor activity"/>
    <property type="evidence" value="ECO:0007669"/>
    <property type="project" value="InterPro"/>
</dbReference>
<dbReference type="SUPFAM" id="SSF46955">
    <property type="entry name" value="Putative DNA-binding domain"/>
    <property type="match status" value="1"/>
</dbReference>
<dbReference type="PRINTS" id="PR00040">
    <property type="entry name" value="HTHMERR"/>
</dbReference>
<dbReference type="GO" id="GO:0003677">
    <property type="term" value="F:DNA binding"/>
    <property type="evidence" value="ECO:0007669"/>
    <property type="project" value="UniProtKB-KW"/>
</dbReference>
<feature type="domain" description="HTH merR-type" evidence="3">
    <location>
        <begin position="1"/>
        <end position="68"/>
    </location>
</feature>
<dbReference type="PANTHER" id="PTHR30204">
    <property type="entry name" value="REDOX-CYCLING DRUG-SENSING TRANSCRIPTIONAL ACTIVATOR SOXR"/>
    <property type="match status" value="1"/>
</dbReference>
<dbReference type="RefSeq" id="WP_179444113.1">
    <property type="nucleotide sequence ID" value="NZ_JACBZS010000001.1"/>
</dbReference>
<proteinExistence type="predicted"/>
<dbReference type="PROSITE" id="PS50937">
    <property type="entry name" value="HTH_MERR_2"/>
    <property type="match status" value="1"/>
</dbReference>
<organism evidence="4 5">
    <name type="scientific">Naumannella cuiyingiana</name>
    <dbReference type="NCBI Taxonomy" id="1347891"/>
    <lineage>
        <taxon>Bacteria</taxon>
        <taxon>Bacillati</taxon>
        <taxon>Actinomycetota</taxon>
        <taxon>Actinomycetes</taxon>
        <taxon>Propionibacteriales</taxon>
        <taxon>Propionibacteriaceae</taxon>
        <taxon>Naumannella</taxon>
    </lineage>
</organism>
<gene>
    <name evidence="4" type="ORF">GGQ54_000686</name>
</gene>
<dbReference type="Proteomes" id="UP000527616">
    <property type="component" value="Unassembled WGS sequence"/>
</dbReference>
<dbReference type="PANTHER" id="PTHR30204:SF93">
    <property type="entry name" value="HTH MERR-TYPE DOMAIN-CONTAINING PROTEIN"/>
    <property type="match status" value="1"/>
</dbReference>
<evidence type="ECO:0000256" key="2">
    <source>
        <dbReference type="SAM" id="Coils"/>
    </source>
</evidence>
<keyword evidence="1 4" id="KW-0238">DNA-binding</keyword>
<dbReference type="InterPro" id="IPR047057">
    <property type="entry name" value="MerR_fam"/>
</dbReference>
<dbReference type="AlphaFoldDB" id="A0A7Z0D7E2"/>
<evidence type="ECO:0000259" key="3">
    <source>
        <dbReference type="PROSITE" id="PS50937"/>
    </source>
</evidence>
<dbReference type="Pfam" id="PF13411">
    <property type="entry name" value="MerR_1"/>
    <property type="match status" value="1"/>
</dbReference>
<dbReference type="PROSITE" id="PS00552">
    <property type="entry name" value="HTH_MERR_1"/>
    <property type="match status" value="1"/>
</dbReference>
<keyword evidence="5" id="KW-1185">Reference proteome</keyword>
<sequence>MQIGELSARTGVSPRALRHYEEQGLLNPHRTSGGYRDYAEQDAGTVERIRVMLAAGLGTATIRRYLDCLAAGEDGLQVQLCPDLRRELAKVEQRLDREDERVRRTRAALCELSDEAIGATVSG</sequence>
<keyword evidence="2" id="KW-0175">Coiled coil</keyword>